<accession>A0AAP0J2E6</accession>
<dbReference type="EMBL" id="JBBNAG010000006">
    <property type="protein sequence ID" value="KAK9125810.1"/>
    <property type="molecule type" value="Genomic_DNA"/>
</dbReference>
<keyword evidence="1" id="KW-0812">Transmembrane</keyword>
<keyword evidence="1" id="KW-0472">Membrane</keyword>
<feature type="transmembrane region" description="Helical" evidence="1">
    <location>
        <begin position="22"/>
        <end position="41"/>
    </location>
</feature>
<comment type="caution">
    <text evidence="2">The sequence shown here is derived from an EMBL/GenBank/DDBJ whole genome shotgun (WGS) entry which is preliminary data.</text>
</comment>
<keyword evidence="1" id="KW-1133">Transmembrane helix</keyword>
<evidence type="ECO:0000313" key="3">
    <source>
        <dbReference type="Proteomes" id="UP001419268"/>
    </source>
</evidence>
<proteinExistence type="predicted"/>
<dbReference type="Proteomes" id="UP001419268">
    <property type="component" value="Unassembled WGS sequence"/>
</dbReference>
<keyword evidence="3" id="KW-1185">Reference proteome</keyword>
<dbReference type="AlphaFoldDB" id="A0AAP0J2E6"/>
<evidence type="ECO:0000256" key="1">
    <source>
        <dbReference type="SAM" id="Phobius"/>
    </source>
</evidence>
<gene>
    <name evidence="2" type="ORF">Scep_014656</name>
</gene>
<evidence type="ECO:0000313" key="2">
    <source>
        <dbReference type="EMBL" id="KAK9125810.1"/>
    </source>
</evidence>
<sequence length="69" mass="8191">MLVAFIYYPLTNTKRRRRRKQVTLQILIYLMALMCHSLKFFDINFSCPIALAISMCINELDLDFESWGL</sequence>
<protein>
    <submittedName>
        <fullName evidence="2">Uncharacterized protein</fullName>
    </submittedName>
</protein>
<name>A0AAP0J2E6_9MAGN</name>
<organism evidence="2 3">
    <name type="scientific">Stephania cephalantha</name>
    <dbReference type="NCBI Taxonomy" id="152367"/>
    <lineage>
        <taxon>Eukaryota</taxon>
        <taxon>Viridiplantae</taxon>
        <taxon>Streptophyta</taxon>
        <taxon>Embryophyta</taxon>
        <taxon>Tracheophyta</taxon>
        <taxon>Spermatophyta</taxon>
        <taxon>Magnoliopsida</taxon>
        <taxon>Ranunculales</taxon>
        <taxon>Menispermaceae</taxon>
        <taxon>Menispermoideae</taxon>
        <taxon>Cissampelideae</taxon>
        <taxon>Stephania</taxon>
    </lineage>
</organism>
<reference evidence="2 3" key="1">
    <citation type="submission" date="2024-01" db="EMBL/GenBank/DDBJ databases">
        <title>Genome assemblies of Stephania.</title>
        <authorList>
            <person name="Yang L."/>
        </authorList>
    </citation>
    <scope>NUCLEOTIDE SEQUENCE [LARGE SCALE GENOMIC DNA]</scope>
    <source>
        <strain evidence="2">JXDWG</strain>
        <tissue evidence="2">Leaf</tissue>
    </source>
</reference>